<keyword evidence="3" id="KW-1185">Reference proteome</keyword>
<reference evidence="2 3" key="2">
    <citation type="journal article" date="2019" name="G3 (Bethesda)">
        <title>Hybrid Assembly of the Genome of the Entomopathogenic Nematode Steinernema carpocapsae Identifies the X-Chromosome.</title>
        <authorList>
            <person name="Serra L."/>
            <person name="Macchietto M."/>
            <person name="Macias-Munoz A."/>
            <person name="McGill C.J."/>
            <person name="Rodriguez I.M."/>
            <person name="Rodriguez B."/>
            <person name="Murad R."/>
            <person name="Mortazavi A."/>
        </authorList>
    </citation>
    <scope>NUCLEOTIDE SEQUENCE [LARGE SCALE GENOMIC DNA]</scope>
    <source>
        <strain evidence="2 3">ALL</strain>
    </source>
</reference>
<dbReference type="AlphaFoldDB" id="A0A4U8UL29"/>
<dbReference type="EMBL" id="CM016762">
    <property type="protein sequence ID" value="TMS32827.1"/>
    <property type="molecule type" value="Genomic_DNA"/>
</dbReference>
<evidence type="ECO:0000313" key="3">
    <source>
        <dbReference type="Proteomes" id="UP000298663"/>
    </source>
</evidence>
<feature type="region of interest" description="Disordered" evidence="1">
    <location>
        <begin position="22"/>
        <end position="188"/>
    </location>
</feature>
<evidence type="ECO:0000313" key="2">
    <source>
        <dbReference type="EMBL" id="TMS32827.1"/>
    </source>
</evidence>
<name>A0A4U8UL29_STECR</name>
<comment type="caution">
    <text evidence="2">The sequence shown here is derived from an EMBL/GenBank/DDBJ whole genome shotgun (WGS) entry which is preliminary data.</text>
</comment>
<gene>
    <name evidence="2" type="ORF">L596_000628</name>
</gene>
<protein>
    <submittedName>
        <fullName evidence="2">Uncharacterized protein</fullName>
    </submittedName>
</protein>
<organism evidence="2 3">
    <name type="scientific">Steinernema carpocapsae</name>
    <name type="common">Entomopathogenic nematode</name>
    <dbReference type="NCBI Taxonomy" id="34508"/>
    <lineage>
        <taxon>Eukaryota</taxon>
        <taxon>Metazoa</taxon>
        <taxon>Ecdysozoa</taxon>
        <taxon>Nematoda</taxon>
        <taxon>Chromadorea</taxon>
        <taxon>Rhabditida</taxon>
        <taxon>Tylenchina</taxon>
        <taxon>Panagrolaimomorpha</taxon>
        <taxon>Strongyloidoidea</taxon>
        <taxon>Steinernematidae</taxon>
        <taxon>Steinernema</taxon>
    </lineage>
</organism>
<accession>A0A4U8UL29</accession>
<dbReference type="Proteomes" id="UP000298663">
    <property type="component" value="Chromosome X"/>
</dbReference>
<proteinExistence type="predicted"/>
<evidence type="ECO:0000256" key="1">
    <source>
        <dbReference type="SAM" id="MobiDB-lite"/>
    </source>
</evidence>
<feature type="compositionally biased region" description="Polar residues" evidence="1">
    <location>
        <begin position="176"/>
        <end position="188"/>
    </location>
</feature>
<dbReference type="EMBL" id="AZBU02000001">
    <property type="protein sequence ID" value="TMS32827.1"/>
    <property type="molecule type" value="Genomic_DNA"/>
</dbReference>
<feature type="compositionally biased region" description="Low complexity" evidence="1">
    <location>
        <begin position="63"/>
        <end position="78"/>
    </location>
</feature>
<reference evidence="2 3" key="1">
    <citation type="journal article" date="2015" name="Genome Biol.">
        <title>Comparative genomics of Steinernema reveals deeply conserved gene regulatory networks.</title>
        <authorList>
            <person name="Dillman A.R."/>
            <person name="Macchietto M."/>
            <person name="Porter C.F."/>
            <person name="Rogers A."/>
            <person name="Williams B."/>
            <person name="Antoshechkin I."/>
            <person name="Lee M.M."/>
            <person name="Goodwin Z."/>
            <person name="Lu X."/>
            <person name="Lewis E.E."/>
            <person name="Goodrich-Blair H."/>
            <person name="Stock S.P."/>
            <person name="Adams B.J."/>
            <person name="Sternberg P.W."/>
            <person name="Mortazavi A."/>
        </authorList>
    </citation>
    <scope>NUCLEOTIDE SEQUENCE [LARGE SCALE GENOMIC DNA]</scope>
    <source>
        <strain evidence="2 3">ALL</strain>
    </source>
</reference>
<feature type="compositionally biased region" description="Polar residues" evidence="1">
    <location>
        <begin position="143"/>
        <end position="165"/>
    </location>
</feature>
<sequence>MGDVSDDVKLILLERERILLELNSQNPGYDPDDVEPPPPPPPELSDDESSLSSAYPSPPPPFTDSFPSPSCSPAAPSCLMDSPASPEPSTSFESVLKDPTFLQGVSSSPASPEAPRRSPLKQEAQESFDSPAAKRPRMGGCSGETQFSEESSVVNYRKSTQNDDNVVSDGEADVSNKANNSQAQSTSV</sequence>